<feature type="transmembrane region" description="Helical" evidence="2">
    <location>
        <begin position="64"/>
        <end position="84"/>
    </location>
</feature>
<keyword evidence="2" id="KW-0472">Membrane</keyword>
<dbReference type="NCBIfam" id="TIGR04346">
    <property type="entry name" value="DotA_TraY"/>
    <property type="match status" value="1"/>
</dbReference>
<keyword evidence="3" id="KW-0732">Signal</keyword>
<gene>
    <name evidence="4" type="ORF">E3983_02340</name>
</gene>
<evidence type="ECO:0000256" key="1">
    <source>
        <dbReference type="SAM" id="MobiDB-lite"/>
    </source>
</evidence>
<dbReference type="InterPro" id="IPR027628">
    <property type="entry name" value="DotA_TraY"/>
</dbReference>
<dbReference type="RefSeq" id="WP_135059716.1">
    <property type="nucleotide sequence ID" value="NZ_CP038254.1"/>
</dbReference>
<feature type="transmembrane region" description="Helical" evidence="2">
    <location>
        <begin position="796"/>
        <end position="820"/>
    </location>
</feature>
<feature type="transmembrane region" description="Helical" evidence="2">
    <location>
        <begin position="722"/>
        <end position="740"/>
    </location>
</feature>
<feature type="signal peptide" evidence="3">
    <location>
        <begin position="1"/>
        <end position="19"/>
    </location>
</feature>
<name>A0AAX1EDV2_9GAMM</name>
<reference evidence="4 5" key="1">
    <citation type="submission" date="2019-03" db="EMBL/GenBank/DDBJ databases">
        <title>Diverse conjugative elements silence natural transformation in Legionella species.</title>
        <authorList>
            <person name="Durieux I."/>
            <person name="Ginevra C."/>
            <person name="Attaiech L."/>
            <person name="Picq K."/>
            <person name="Juan P.A."/>
            <person name="Jarraud S."/>
            <person name="Charpentier X."/>
        </authorList>
    </citation>
    <scope>NUCLEOTIDE SEQUENCE [LARGE SCALE GENOMIC DNA]</scope>
    <source>
        <strain evidence="4 5">HL-0427-4011</strain>
    </source>
</reference>
<feature type="transmembrane region" description="Helical" evidence="2">
    <location>
        <begin position="104"/>
        <end position="136"/>
    </location>
</feature>
<protein>
    <submittedName>
        <fullName evidence="4">Type IV secretion protein DotA</fullName>
    </submittedName>
</protein>
<organism evidence="4 5">
    <name type="scientific">Legionella israelensis</name>
    <dbReference type="NCBI Taxonomy" id="454"/>
    <lineage>
        <taxon>Bacteria</taxon>
        <taxon>Pseudomonadati</taxon>
        <taxon>Pseudomonadota</taxon>
        <taxon>Gammaproteobacteria</taxon>
        <taxon>Legionellales</taxon>
        <taxon>Legionellaceae</taxon>
        <taxon>Legionella</taxon>
    </lineage>
</organism>
<dbReference type="AlphaFoldDB" id="A0AAX1EDV2"/>
<feature type="chain" id="PRO_5043903554" evidence="3">
    <location>
        <begin position="20"/>
        <end position="987"/>
    </location>
</feature>
<keyword evidence="2" id="KW-0812">Transmembrane</keyword>
<feature type="transmembrane region" description="Helical" evidence="2">
    <location>
        <begin position="746"/>
        <end position="775"/>
    </location>
</feature>
<feature type="region of interest" description="Disordered" evidence="1">
    <location>
        <begin position="956"/>
        <end position="987"/>
    </location>
</feature>
<dbReference type="InterPro" id="IPR021528">
    <property type="entry name" value="DotA"/>
</dbReference>
<evidence type="ECO:0000256" key="3">
    <source>
        <dbReference type="SAM" id="SignalP"/>
    </source>
</evidence>
<dbReference type="EMBL" id="CP038254">
    <property type="protein sequence ID" value="QBR83301.1"/>
    <property type="molecule type" value="Genomic_DNA"/>
</dbReference>
<evidence type="ECO:0000256" key="2">
    <source>
        <dbReference type="SAM" id="Phobius"/>
    </source>
</evidence>
<evidence type="ECO:0000313" key="4">
    <source>
        <dbReference type="EMBL" id="QBR83301.1"/>
    </source>
</evidence>
<feature type="compositionally biased region" description="Basic and acidic residues" evidence="1">
    <location>
        <begin position="962"/>
        <end position="973"/>
    </location>
</feature>
<dbReference type="Proteomes" id="UP000295517">
    <property type="component" value="Chromosome"/>
</dbReference>
<accession>A0AAX1EDV2</accession>
<sequence>MKKSLILFLLTVFPVLAIAADGDSGALTFAPPASDYSVVFLGNLFGTVDGVLHGSGSQIMGAMFGVFNAAVLAIGGIIIMYTLLVSTMNTAHEGQVLGQKWSSIWIPIRSTAGLALLIPKASGYCLMQIFVMWIVLQGVGAADKIWDAALDYLNRGGVIIRAEVKNPLGDGSDVRTSPISAGAGRILSGQVCMYGLQRALEQQRQKYLQAKQNNSGPCSGSPTGAMKTFCQTAVPDFLSTVNAIAAQNDQQKSGGTNNKNQSFYVDMPNFDDQSPYYFLNGICGTIKWNPFTSDQISDMQKVAGNNQLDTIKLSRAIGVQQMYTDLASVARIMVNNNPRLSQKTGDDDKNNYSSIAEDQFGVPYGEDGSICQSVGNCVTWGAASTADDTNRAVLFNGTEFLGAISDYNGILNPALNLLNEAKKGQTKDDARKFISEAENKGWMLAGSYFFDLVKLNSSAAASSDFDVSKDQPEQGSGLSGSSFNATKLTDAFGSNNTCQGTRAALCTWFNGKSMVLQYLQGSITGPTGSNIPNPTDPSSQIKIVTGTQSATVWGFINNSLTMKTPGQPGIDPGFKFANMIHVNVDTSDYRLPNASFDCGEIKILTFHVCLGRMFGELFYNGIFRPVFNFFLNLLQHFIEQAVLAFLMIPLQGMAYIFQDGLKVLSTPGINPIVALAQMGTTYINFTFNLWIMLLTMSITAAILPFGIGMFILALIIMAMPLLASWLSVMVAIGFVTAYYIPLLPYLIFIFGVIAWLMAVIDAMVAGPVVALGVTYPEGHDAFGKGEPAIMILLNVFLRPSMMIIGYIAAIALSYVGVWILNTGYEHAVSFMQPVSSASDATDFGQYGVTAAGSQTKSAAGIAVATGYTSWAGVYAFFFSILAYTSAYLIIVQKSFGLITSLPDKVLRWIGGPAEGVGAEAAQWGEEAKGKVEKGGEATSAGQGAIDKALKAKGQQAIQGAKDSAKKGLDKLKSGEGNIEATPSPGPE</sequence>
<feature type="transmembrane region" description="Helical" evidence="2">
    <location>
        <begin position="871"/>
        <end position="890"/>
    </location>
</feature>
<evidence type="ECO:0000313" key="5">
    <source>
        <dbReference type="Proteomes" id="UP000295517"/>
    </source>
</evidence>
<proteinExistence type="predicted"/>
<dbReference type="Pfam" id="PF11388">
    <property type="entry name" value="DotA"/>
    <property type="match status" value="1"/>
</dbReference>
<dbReference type="NCBIfam" id="NF033886">
    <property type="entry name" value="T4SS_DotA"/>
    <property type="match status" value="1"/>
</dbReference>
<keyword evidence="2" id="KW-1133">Transmembrane helix</keyword>
<feature type="transmembrane region" description="Helical" evidence="2">
    <location>
        <begin position="689"/>
        <end position="715"/>
    </location>
</feature>